<proteinExistence type="predicted"/>
<evidence type="ECO:0000313" key="1">
    <source>
        <dbReference type="EMBL" id="CAG68922.1"/>
    </source>
</evidence>
<dbReference type="HOGENOM" id="CLU_3228164_0_0_6"/>
<dbReference type="AlphaFoldDB" id="Q6FAJ1"/>
<protein>
    <submittedName>
        <fullName evidence="1">Uncharacterized protein</fullName>
    </submittedName>
</protein>
<sequence>MFQKIDKMSSKKATLMGLTAICLRSMIVALIKEVSRDFGPHVW</sequence>
<accession>Q6FAJ1</accession>
<gene>
    <name evidence="1" type="ordered locus">ACIAD2115</name>
</gene>
<dbReference type="Proteomes" id="UP000000430">
    <property type="component" value="Chromosome"/>
</dbReference>
<dbReference type="EMBL" id="CR543861">
    <property type="protein sequence ID" value="CAG68922.1"/>
    <property type="molecule type" value="Genomic_DNA"/>
</dbReference>
<reference evidence="1 2" key="1">
    <citation type="journal article" date="2004" name="Nucleic Acids Res.">
        <title>Unique features revealed by the genome sequence of Acinetobacter sp. ADP1, a versatile and naturally transformation competent bacterium.</title>
        <authorList>
            <person name="Barbe V."/>
            <person name="Vallenet D."/>
            <person name="Fonknechten N."/>
            <person name="Kreimeyer A."/>
            <person name="Oztas S."/>
            <person name="Labarre L."/>
            <person name="Cruveiller S."/>
            <person name="Robert C."/>
            <person name="Duprat S."/>
            <person name="Wincker P."/>
            <person name="Ornston L.N."/>
            <person name="Weissenbach J."/>
            <person name="Marliere P."/>
            <person name="Cohen G.N."/>
            <person name="Medigue C."/>
        </authorList>
    </citation>
    <scope>NUCLEOTIDE SEQUENCE [LARGE SCALE GENOMIC DNA]</scope>
    <source>
        <strain evidence="2">ATCC 33305 / BD413 / ADP1</strain>
    </source>
</reference>
<organism evidence="1 2">
    <name type="scientific">Acinetobacter baylyi (strain ATCC 33305 / BD413 / ADP1)</name>
    <dbReference type="NCBI Taxonomy" id="62977"/>
    <lineage>
        <taxon>Bacteria</taxon>
        <taxon>Pseudomonadati</taxon>
        <taxon>Pseudomonadota</taxon>
        <taxon>Gammaproteobacteria</taxon>
        <taxon>Moraxellales</taxon>
        <taxon>Moraxellaceae</taxon>
        <taxon>Acinetobacter</taxon>
    </lineage>
</organism>
<name>Q6FAJ1_ACIAD</name>
<evidence type="ECO:0000313" key="2">
    <source>
        <dbReference type="Proteomes" id="UP000000430"/>
    </source>
</evidence>
<dbReference type="KEGG" id="aci:ACIAD2115"/>